<reference evidence="1 2" key="1">
    <citation type="submission" date="2021-12" db="EMBL/GenBank/DDBJ databases">
        <title>Discovery of the Pendulisporaceae a myxobacterial family with distinct sporulation behavior and unique specialized metabolism.</title>
        <authorList>
            <person name="Garcia R."/>
            <person name="Popoff A."/>
            <person name="Bader C.D."/>
            <person name="Loehr J."/>
            <person name="Walesch S."/>
            <person name="Walt C."/>
            <person name="Boldt J."/>
            <person name="Bunk B."/>
            <person name="Haeckl F.J.F.P.J."/>
            <person name="Gunesch A.P."/>
            <person name="Birkelbach J."/>
            <person name="Nuebel U."/>
            <person name="Pietschmann T."/>
            <person name="Bach T."/>
            <person name="Mueller R."/>
        </authorList>
    </citation>
    <scope>NUCLEOTIDE SEQUENCE [LARGE SCALE GENOMIC DNA]</scope>
    <source>
        <strain evidence="1 2">MSr11954</strain>
    </source>
</reference>
<accession>A0ABZ2LZ98</accession>
<organism evidence="1 2">
    <name type="scientific">Pendulispora albinea</name>
    <dbReference type="NCBI Taxonomy" id="2741071"/>
    <lineage>
        <taxon>Bacteria</taxon>
        <taxon>Pseudomonadati</taxon>
        <taxon>Myxococcota</taxon>
        <taxon>Myxococcia</taxon>
        <taxon>Myxococcales</taxon>
        <taxon>Sorangiineae</taxon>
        <taxon>Pendulisporaceae</taxon>
        <taxon>Pendulispora</taxon>
    </lineage>
</organism>
<dbReference type="EMBL" id="CP089984">
    <property type="protein sequence ID" value="WXB16266.1"/>
    <property type="molecule type" value="Genomic_DNA"/>
</dbReference>
<dbReference type="RefSeq" id="WP_394825895.1">
    <property type="nucleotide sequence ID" value="NZ_CP089984.1"/>
</dbReference>
<dbReference type="Proteomes" id="UP001370348">
    <property type="component" value="Chromosome"/>
</dbReference>
<proteinExistence type="predicted"/>
<evidence type="ECO:0000313" key="2">
    <source>
        <dbReference type="Proteomes" id="UP001370348"/>
    </source>
</evidence>
<protein>
    <submittedName>
        <fullName evidence="1">Uncharacterized protein</fullName>
    </submittedName>
</protein>
<name>A0ABZ2LZ98_9BACT</name>
<keyword evidence="2" id="KW-1185">Reference proteome</keyword>
<evidence type="ECO:0000313" key="1">
    <source>
        <dbReference type="EMBL" id="WXB16266.1"/>
    </source>
</evidence>
<gene>
    <name evidence="1" type="ORF">LZC94_03085</name>
</gene>
<sequence>MGALLLALLLLASLSTGYHPVGYMRGISLDIDPAFGPRVSAASVSICWNGSCRTPFVELSRATEVVDMGCDGGTCVGQVALRAGKYARIVVPDLSPEPVRVTLNLADAAGSSLLAQTIEVTPKMVGPWYRRNGGPQAHLEVTANGTFREAPPKRSGRP</sequence>